<evidence type="ECO:0000256" key="3">
    <source>
        <dbReference type="ARBA" id="ARBA00022737"/>
    </source>
</evidence>
<name>A0ABR6KKU9_9BACT</name>
<evidence type="ECO:0000256" key="6">
    <source>
        <dbReference type="SAM" id="Coils"/>
    </source>
</evidence>
<dbReference type="Gene3D" id="1.25.40.10">
    <property type="entry name" value="Tetratricopeptide repeat domain"/>
    <property type="match status" value="2"/>
</dbReference>
<evidence type="ECO:0000256" key="4">
    <source>
        <dbReference type="ARBA" id="ARBA00022803"/>
    </source>
</evidence>
<evidence type="ECO:0000256" key="7">
    <source>
        <dbReference type="SAM" id="Phobius"/>
    </source>
</evidence>
<feature type="coiled-coil region" evidence="6">
    <location>
        <begin position="420"/>
        <end position="468"/>
    </location>
</feature>
<evidence type="ECO:0000256" key="5">
    <source>
        <dbReference type="ARBA" id="ARBA00038253"/>
    </source>
</evidence>
<evidence type="ECO:0000256" key="1">
    <source>
        <dbReference type="ARBA" id="ARBA00004496"/>
    </source>
</evidence>
<organism evidence="8 9">
    <name type="scientific">Parabacteroides faecis</name>
    <dbReference type="NCBI Taxonomy" id="1217282"/>
    <lineage>
        <taxon>Bacteria</taxon>
        <taxon>Pseudomonadati</taxon>
        <taxon>Bacteroidota</taxon>
        <taxon>Bacteroidia</taxon>
        <taxon>Bacteroidales</taxon>
        <taxon>Tannerellaceae</taxon>
        <taxon>Parabacteroides</taxon>
    </lineage>
</organism>
<dbReference type="RefSeq" id="WP_229800925.1">
    <property type="nucleotide sequence ID" value="NZ_BMPB01000001.1"/>
</dbReference>
<dbReference type="InterPro" id="IPR051476">
    <property type="entry name" value="Bac_ResReg_Asp_Phosphatase"/>
</dbReference>
<gene>
    <name evidence="8" type="ORF">GGQ57_001880</name>
</gene>
<keyword evidence="4" id="KW-0802">TPR repeat</keyword>
<evidence type="ECO:0000313" key="9">
    <source>
        <dbReference type="Proteomes" id="UP000533637"/>
    </source>
</evidence>
<dbReference type="SMART" id="SM00028">
    <property type="entry name" value="TPR"/>
    <property type="match status" value="5"/>
</dbReference>
<comment type="subcellular location">
    <subcellularLocation>
        <location evidence="1">Cytoplasm</location>
    </subcellularLocation>
</comment>
<dbReference type="PANTHER" id="PTHR46630:SF1">
    <property type="entry name" value="TETRATRICOPEPTIDE REPEAT PROTEIN 29"/>
    <property type="match status" value="1"/>
</dbReference>
<evidence type="ECO:0000256" key="2">
    <source>
        <dbReference type="ARBA" id="ARBA00022490"/>
    </source>
</evidence>
<protein>
    <submittedName>
        <fullName evidence="8">Tetratricopeptide (TPR) repeat protein</fullName>
    </submittedName>
</protein>
<keyword evidence="7" id="KW-1133">Transmembrane helix</keyword>
<sequence>MCTEQPKELLPELSRAELLMQRCPNSALAVLDSMEVPSPSDKFQYATWCLLITQARDKNYIKHISDSLINIALDYFEKQNDPVRKATALYYEGRVNHDLNNAEEAADYYLRARDAAKNTTDYRLLCLINIHLGTLYAYRGLADLALKAYENAYDYSIQLKDSTLISNSYSCLGRVSTLNNDWTKGLDYYKKAIGIAEQAGSLKALTLAYGEIVTVYRSLSMLDSCMYYLDKSKKIEEKHNISALPQTYLGIGETYYCMGQSDSAYFYLEKALNTTNPYTKQDATQTLYYLCRDLGKYEDAIQYNEQYWIYKDSVDNINRSSEIAEIQVKYKQEKLLNINNNLENKLLWGTIILLVIISILIYFYQHKLLKKERTIQENRKQLEMSINHLHENENIIYENETLIKALSSQIEDHVGSQEHINDQMKEFERIRQNNASLQSQNEILQRNIEKYVSRLKEKGEELKTYERLVTENTYLSERQRYLCSQLIKHINILNCLKSNPEYIDEFRCSEIFNLMNIVYPNLIDRLRRDFSLTNDDLLICCLIKLQLNNSIMAELLAISPSSVTKRKQRLKERINQHLETPLEGERSIDAYLWKY</sequence>
<keyword evidence="7" id="KW-0812">Transmembrane</keyword>
<dbReference type="Proteomes" id="UP000533637">
    <property type="component" value="Unassembled WGS sequence"/>
</dbReference>
<dbReference type="SUPFAM" id="SSF48452">
    <property type="entry name" value="TPR-like"/>
    <property type="match status" value="2"/>
</dbReference>
<comment type="caution">
    <text evidence="8">The sequence shown here is derived from an EMBL/GenBank/DDBJ whole genome shotgun (WGS) entry which is preliminary data.</text>
</comment>
<dbReference type="PANTHER" id="PTHR46630">
    <property type="entry name" value="TETRATRICOPEPTIDE REPEAT PROTEIN 29"/>
    <property type="match status" value="1"/>
</dbReference>
<accession>A0ABR6KKU9</accession>
<feature type="transmembrane region" description="Helical" evidence="7">
    <location>
        <begin position="346"/>
        <end position="364"/>
    </location>
</feature>
<keyword evidence="6" id="KW-0175">Coiled coil</keyword>
<dbReference type="InterPro" id="IPR011990">
    <property type="entry name" value="TPR-like_helical_dom_sf"/>
</dbReference>
<proteinExistence type="inferred from homology"/>
<keyword evidence="2" id="KW-0963">Cytoplasm</keyword>
<reference evidence="8 9" key="1">
    <citation type="submission" date="2020-08" db="EMBL/GenBank/DDBJ databases">
        <title>Genomic Encyclopedia of Type Strains, Phase IV (KMG-IV): sequencing the most valuable type-strain genomes for metagenomic binning, comparative biology and taxonomic classification.</title>
        <authorList>
            <person name="Goeker M."/>
        </authorList>
    </citation>
    <scope>NUCLEOTIDE SEQUENCE [LARGE SCALE GENOMIC DNA]</scope>
    <source>
        <strain evidence="8 9">DSM 102983</strain>
    </source>
</reference>
<dbReference type="EMBL" id="JACHOC010000003">
    <property type="protein sequence ID" value="MBB4621983.1"/>
    <property type="molecule type" value="Genomic_DNA"/>
</dbReference>
<dbReference type="InterPro" id="IPR019734">
    <property type="entry name" value="TPR_rpt"/>
</dbReference>
<evidence type="ECO:0000313" key="8">
    <source>
        <dbReference type="EMBL" id="MBB4621983.1"/>
    </source>
</evidence>
<keyword evidence="3" id="KW-0677">Repeat</keyword>
<comment type="similarity">
    <text evidence="5">Belongs to the Rap family.</text>
</comment>
<keyword evidence="7" id="KW-0472">Membrane</keyword>
<keyword evidence="9" id="KW-1185">Reference proteome</keyword>